<keyword evidence="2" id="KW-1185">Reference proteome</keyword>
<dbReference type="OrthoDB" id="3065555at2759"/>
<dbReference type="GO" id="GO:0003677">
    <property type="term" value="F:DNA binding"/>
    <property type="evidence" value="ECO:0007669"/>
    <property type="project" value="InterPro"/>
</dbReference>
<reference evidence="1 2" key="1">
    <citation type="submission" date="2017-03" db="EMBL/GenBank/DDBJ databases">
        <title>WGS assembly of Porphyra umbilicalis.</title>
        <authorList>
            <person name="Brawley S.H."/>
            <person name="Blouin N.A."/>
            <person name="Ficko-Blean E."/>
            <person name="Wheeler G.L."/>
            <person name="Lohr M."/>
            <person name="Goodson H.V."/>
            <person name="Jenkins J.W."/>
            <person name="Blaby-Haas C.E."/>
            <person name="Helliwell K.E."/>
            <person name="Chan C."/>
            <person name="Marriage T."/>
            <person name="Bhattacharya D."/>
            <person name="Klein A.S."/>
            <person name="Badis Y."/>
            <person name="Brodie J."/>
            <person name="Cao Y."/>
            <person name="Collen J."/>
            <person name="Dittami S.M."/>
            <person name="Gachon C.M."/>
            <person name="Green B.R."/>
            <person name="Karpowicz S."/>
            <person name="Kim J.W."/>
            <person name="Kudahl U."/>
            <person name="Lin S."/>
            <person name="Michel G."/>
            <person name="Mittag M."/>
            <person name="Olson B.J."/>
            <person name="Pangilinan J."/>
            <person name="Peng Y."/>
            <person name="Qiu H."/>
            <person name="Shu S."/>
            <person name="Singer J.T."/>
            <person name="Smith A.G."/>
            <person name="Sprecher B.N."/>
            <person name="Wagner V."/>
            <person name="Wang W."/>
            <person name="Wang Z.-Y."/>
            <person name="Yan J."/>
            <person name="Yarish C."/>
            <person name="Zoeuner-Riek S."/>
            <person name="Zhuang Y."/>
            <person name="Zou Y."/>
            <person name="Lindquist E.A."/>
            <person name="Grimwood J."/>
            <person name="Barry K."/>
            <person name="Rokhsar D.S."/>
            <person name="Schmutz J."/>
            <person name="Stiller J.W."/>
            <person name="Grossman A.R."/>
            <person name="Prochnik S.E."/>
        </authorList>
    </citation>
    <scope>NUCLEOTIDE SEQUENCE [LARGE SCALE GENOMIC DNA]</scope>
    <source>
        <strain evidence="1">4086291</strain>
    </source>
</reference>
<evidence type="ECO:0000313" key="1">
    <source>
        <dbReference type="EMBL" id="OSX78978.1"/>
    </source>
</evidence>
<dbReference type="AlphaFoldDB" id="A0A1X6PDL8"/>
<sequence length="657" mass="72142">AVVGRRKRDRTLHENAAGVAKAKGKRDTSVTDEQRRAVSISLLLQAKTALEYNKDARLNALWLMQYALGSRRATARELTWTDLRFRAFAGMFADAQREVPLLCTYFEATKTYEGFVHCIGALPHVDPWVCPAGAMADALVEFCHRPGGDATTPPVDFAPAFTRNDGELVASGVKPIHFREAGTAVGFRSWYRMLAFPSPRGGLLKPMTYQYHSTSLRLRLMAAGVPDWAAKTQLGRRAAAQAGKERGASEADNKDHLMWSVGPGSGTYEAAIFTPTIVNALSGRYVDCKSSTTPLLSVPVPEELQNSIFPWLKKAEEALSERVAADPSAQDEALRDLFAFVRRFWCVCFQTHTARLATASVPSHAYVLRQPLLSKSAFQNYRTLVARTLETAGETAAAAVAQVIPPLAEAFRVAVEAVATASAAGTRGVERRLSEQMDAGAAVVKAHEEIAVERVVASTTAAATQVNGYVDNRFNALEAELSRMREVLARLIMDDVLQTPRARQLVREELSRAPAPPPHGSAAACVLLSESQRAVLPAPPPPVRVSQRFLEDRNRVRSLQAAERLAGVPIHASADECIPLLPMARQLNWRMALDEYAVGLDERLSIREMWRLRQEGAVKERLVKLYSERNALYRAFGTEYGRVGHSRGVDGSVAYLK</sequence>
<dbReference type="EMBL" id="KV918800">
    <property type="protein sequence ID" value="OSX78978.1"/>
    <property type="molecule type" value="Genomic_DNA"/>
</dbReference>
<proteinExistence type="predicted"/>
<dbReference type="InterPro" id="IPR038279">
    <property type="entry name" value="Ndc10_dom2_sf"/>
</dbReference>
<accession>A0A1X6PDL8</accession>
<evidence type="ECO:0000313" key="2">
    <source>
        <dbReference type="Proteomes" id="UP000218209"/>
    </source>
</evidence>
<feature type="non-terminal residue" evidence="1">
    <location>
        <position position="1"/>
    </location>
</feature>
<dbReference type="Proteomes" id="UP000218209">
    <property type="component" value="Unassembled WGS sequence"/>
</dbReference>
<evidence type="ECO:0008006" key="3">
    <source>
        <dbReference type="Google" id="ProtNLM"/>
    </source>
</evidence>
<name>A0A1X6PDL8_PORUM</name>
<gene>
    <name evidence="1" type="ORF">BU14_0093s0021</name>
</gene>
<dbReference type="Gene3D" id="1.10.443.20">
    <property type="entry name" value="Centromere DNA-binding protein complex CBF3 subunit, domain 2"/>
    <property type="match status" value="1"/>
</dbReference>
<protein>
    <recommendedName>
        <fullName evidence="3">Ndc10 domain-containing protein</fullName>
    </recommendedName>
</protein>
<organism evidence="1 2">
    <name type="scientific">Porphyra umbilicalis</name>
    <name type="common">Purple laver</name>
    <name type="synonym">Red alga</name>
    <dbReference type="NCBI Taxonomy" id="2786"/>
    <lineage>
        <taxon>Eukaryota</taxon>
        <taxon>Rhodophyta</taxon>
        <taxon>Bangiophyceae</taxon>
        <taxon>Bangiales</taxon>
        <taxon>Bangiaceae</taxon>
        <taxon>Porphyra</taxon>
    </lineage>
</organism>